<proteinExistence type="predicted"/>
<sequence>LTAQARLSGLVVSLVPFGYLIILFLASGPGFRAALNTPLGMILVSLGLLLDLAGFLTIRKIMRIEVG</sequence>
<reference evidence="2 3" key="1">
    <citation type="journal article" date="2020" name="Front. Microbiol.">
        <title>Single-cell genomics of novel Actinobacteria with the Wood-Ljungdahl pathway discovered in a serpentinizing system.</title>
        <authorList>
            <person name="Merino N."/>
            <person name="Kawai M."/>
            <person name="Boyd E.S."/>
            <person name="Colman D.R."/>
            <person name="McGlynn S.E."/>
            <person name="Nealson K.H."/>
            <person name="Kurokawa K."/>
            <person name="Hongoh Y."/>
        </authorList>
    </citation>
    <scope>NUCLEOTIDE SEQUENCE [LARGE SCALE GENOMIC DNA]</scope>
    <source>
        <strain evidence="2 3">S03</strain>
    </source>
</reference>
<feature type="transmembrane region" description="Helical" evidence="1">
    <location>
        <begin position="39"/>
        <end position="58"/>
    </location>
</feature>
<comment type="caution">
    <text evidence="2">The sequence shown here is derived from an EMBL/GenBank/DDBJ whole genome shotgun (WGS) entry which is preliminary data.</text>
</comment>
<gene>
    <name evidence="2" type="ORF">HKBW3S03_01627</name>
</gene>
<keyword evidence="1" id="KW-1133">Transmembrane helix</keyword>
<protein>
    <submittedName>
        <fullName evidence="2">Uncharacterized protein</fullName>
    </submittedName>
</protein>
<name>A0A6V8NL57_9ACTN</name>
<evidence type="ECO:0000256" key="1">
    <source>
        <dbReference type="SAM" id="Phobius"/>
    </source>
</evidence>
<evidence type="ECO:0000313" key="2">
    <source>
        <dbReference type="EMBL" id="GFP20124.1"/>
    </source>
</evidence>
<feature type="transmembrane region" description="Helical" evidence="1">
    <location>
        <begin position="7"/>
        <end position="27"/>
    </location>
</feature>
<organism evidence="2 3">
    <name type="scientific">Candidatus Hakubella thermalkaliphila</name>
    <dbReference type="NCBI Taxonomy" id="2754717"/>
    <lineage>
        <taxon>Bacteria</taxon>
        <taxon>Bacillati</taxon>
        <taxon>Actinomycetota</taxon>
        <taxon>Actinomycetota incertae sedis</taxon>
        <taxon>Candidatus Hakubellales</taxon>
        <taxon>Candidatus Hakubellaceae</taxon>
        <taxon>Candidatus Hakubella</taxon>
    </lineage>
</organism>
<keyword evidence="1" id="KW-0472">Membrane</keyword>
<accession>A0A6V8NL57</accession>
<evidence type="ECO:0000313" key="3">
    <source>
        <dbReference type="Proteomes" id="UP000574717"/>
    </source>
</evidence>
<dbReference type="AlphaFoldDB" id="A0A6V8NL57"/>
<dbReference type="Proteomes" id="UP000574717">
    <property type="component" value="Unassembled WGS sequence"/>
</dbReference>
<feature type="non-terminal residue" evidence="2">
    <location>
        <position position="1"/>
    </location>
</feature>
<dbReference type="EMBL" id="BLRU01000258">
    <property type="protein sequence ID" value="GFP20124.1"/>
    <property type="molecule type" value="Genomic_DNA"/>
</dbReference>
<keyword evidence="1" id="KW-0812">Transmembrane</keyword>